<proteinExistence type="predicted"/>
<keyword evidence="2" id="KW-1185">Reference proteome</keyword>
<accession>A0A7D4UQD9</accession>
<dbReference type="KEGG" id="mmab:HQ865_23815"/>
<reference evidence="1 2" key="1">
    <citation type="submission" date="2020-05" db="EMBL/GenBank/DDBJ databases">
        <title>Mucilaginibacter mali sp. nov.</title>
        <authorList>
            <person name="Kim H.S."/>
            <person name="Lee K.C."/>
            <person name="Suh M.K."/>
            <person name="Kim J.-S."/>
            <person name="Han K.-I."/>
            <person name="Eom M.K."/>
            <person name="Shin Y.K."/>
            <person name="Lee J.-S."/>
        </authorList>
    </citation>
    <scope>NUCLEOTIDE SEQUENCE [LARGE SCALE GENOMIC DNA]</scope>
    <source>
        <strain evidence="1 2">G2-14</strain>
    </source>
</reference>
<evidence type="ECO:0000313" key="2">
    <source>
        <dbReference type="Proteomes" id="UP000505355"/>
    </source>
</evidence>
<sequence>MKKENVPQDLSALAKITKEVCYATDESGQYVTQLSSGWDVKISALDAAWQDIDGRVAQARQQVIDGKASPILFFMEYRLMDIKLLAQYTGFWQWQIKRHLKPDVFNELSEKKLTLYAEAFNVSIADLKTLTVHEN</sequence>
<dbReference type="AlphaFoldDB" id="A0A7D4UQD9"/>
<evidence type="ECO:0000313" key="1">
    <source>
        <dbReference type="EMBL" id="QKJ32660.1"/>
    </source>
</evidence>
<protein>
    <submittedName>
        <fullName evidence="1">Uncharacterized protein</fullName>
    </submittedName>
</protein>
<dbReference type="EMBL" id="CP054139">
    <property type="protein sequence ID" value="QKJ32660.1"/>
    <property type="molecule type" value="Genomic_DNA"/>
</dbReference>
<dbReference type="RefSeq" id="WP_173417309.1">
    <property type="nucleotide sequence ID" value="NZ_CP054139.1"/>
</dbReference>
<dbReference type="Proteomes" id="UP000505355">
    <property type="component" value="Chromosome"/>
</dbReference>
<name>A0A7D4UQD9_9SPHI</name>
<organism evidence="1 2">
    <name type="scientific">Mucilaginibacter mali</name>
    <dbReference type="NCBI Taxonomy" id="2740462"/>
    <lineage>
        <taxon>Bacteria</taxon>
        <taxon>Pseudomonadati</taxon>
        <taxon>Bacteroidota</taxon>
        <taxon>Sphingobacteriia</taxon>
        <taxon>Sphingobacteriales</taxon>
        <taxon>Sphingobacteriaceae</taxon>
        <taxon>Mucilaginibacter</taxon>
    </lineage>
</organism>
<gene>
    <name evidence="1" type="ORF">HQ865_23815</name>
</gene>